<evidence type="ECO:0000313" key="1">
    <source>
        <dbReference type="Ensembl" id="ENSCCNP00000016699.1"/>
    </source>
</evidence>
<reference evidence="1" key="1">
    <citation type="submission" date="2023-09" db="UniProtKB">
        <authorList>
            <consortium name="Ensembl"/>
        </authorList>
    </citation>
    <scope>IDENTIFICATION</scope>
</reference>
<proteinExistence type="predicted"/>
<dbReference type="AlphaFoldDB" id="A0A8C0WVL2"/>
<name>A0A8C0WVL2_CASCN</name>
<sequence length="81" mass="9445">MQKTCLALYRPNSWLCHHCVAFPLKEFLAHCFGNIISMGNKPLSDFSFPLWNEAKTVDSTKFFFLVQSSFQQVKDVFRHSK</sequence>
<protein>
    <submittedName>
        <fullName evidence="1">Uncharacterized protein</fullName>
    </submittedName>
</protein>
<accession>A0A8C0WVL2</accession>
<dbReference type="Ensembl" id="ENSCCNT00000021738.1">
    <property type="protein sequence ID" value="ENSCCNP00000016699.1"/>
    <property type="gene ID" value="ENSCCNG00000017001.1"/>
</dbReference>
<organism evidence="1">
    <name type="scientific">Castor canadensis</name>
    <name type="common">American beaver</name>
    <dbReference type="NCBI Taxonomy" id="51338"/>
    <lineage>
        <taxon>Eukaryota</taxon>
        <taxon>Metazoa</taxon>
        <taxon>Chordata</taxon>
        <taxon>Craniata</taxon>
        <taxon>Vertebrata</taxon>
        <taxon>Euteleostomi</taxon>
        <taxon>Mammalia</taxon>
        <taxon>Eutheria</taxon>
        <taxon>Euarchontoglires</taxon>
        <taxon>Glires</taxon>
        <taxon>Rodentia</taxon>
        <taxon>Castorimorpha</taxon>
        <taxon>Castoridae</taxon>
        <taxon>Castor</taxon>
    </lineage>
</organism>